<evidence type="ECO:0000256" key="1">
    <source>
        <dbReference type="SAM" id="SignalP"/>
    </source>
</evidence>
<name>A0A6I3X9R3_9BURK</name>
<gene>
    <name evidence="2" type="ORF">GJV26_14090</name>
</gene>
<dbReference type="Proteomes" id="UP000431684">
    <property type="component" value="Unassembled WGS sequence"/>
</dbReference>
<keyword evidence="3" id="KW-1185">Reference proteome</keyword>
<accession>A0A6I3X9R3</accession>
<reference evidence="2 3" key="1">
    <citation type="submission" date="2019-11" db="EMBL/GenBank/DDBJ databases">
        <title>Draft Genome Sequences of Six Type Strains of the Genus Massilia.</title>
        <authorList>
            <person name="Miess H."/>
            <person name="Frediansyah A."/>
            <person name="Goeker M."/>
            <person name="Gross H."/>
        </authorList>
    </citation>
    <scope>NUCLEOTIDE SEQUENCE [LARGE SCALE GENOMIC DNA]</scope>
    <source>
        <strain evidence="2 3">DSM 17513</strain>
    </source>
</reference>
<proteinExistence type="predicted"/>
<dbReference type="EMBL" id="WNWM01000002">
    <property type="protein sequence ID" value="MUI13584.1"/>
    <property type="molecule type" value="Genomic_DNA"/>
</dbReference>
<evidence type="ECO:0000313" key="3">
    <source>
        <dbReference type="Proteomes" id="UP000431684"/>
    </source>
</evidence>
<organism evidence="2 3">
    <name type="scientific">Pseudoduganella dura</name>
    <dbReference type="NCBI Taxonomy" id="321982"/>
    <lineage>
        <taxon>Bacteria</taxon>
        <taxon>Pseudomonadati</taxon>
        <taxon>Pseudomonadota</taxon>
        <taxon>Betaproteobacteria</taxon>
        <taxon>Burkholderiales</taxon>
        <taxon>Oxalobacteraceae</taxon>
        <taxon>Telluria group</taxon>
        <taxon>Pseudoduganella</taxon>
    </lineage>
</organism>
<feature type="signal peptide" evidence="1">
    <location>
        <begin position="1"/>
        <end position="19"/>
    </location>
</feature>
<dbReference type="AlphaFoldDB" id="A0A6I3X9R3"/>
<feature type="chain" id="PRO_5026114211" evidence="1">
    <location>
        <begin position="20"/>
        <end position="165"/>
    </location>
</feature>
<sequence>MKRAPYFIFYFFVSINAFAETNLCHANEEVIFSCKVKQKTVSLCFSKENHGGSKEINYRYGTDSSRVELVYPEPNEASDFQVYSADSAKTGMAVIGFKKGRYTYSVFHTRSAFGFNGSGVIVKKDQSILQTSICEEKSVDANYLFYNVKTLGRWSENLDYVGPEL</sequence>
<evidence type="ECO:0000313" key="2">
    <source>
        <dbReference type="EMBL" id="MUI13584.1"/>
    </source>
</evidence>
<dbReference type="OrthoDB" id="8997932at2"/>
<protein>
    <submittedName>
        <fullName evidence="2">Uncharacterized protein</fullName>
    </submittedName>
</protein>
<keyword evidence="1" id="KW-0732">Signal</keyword>
<dbReference type="RefSeq" id="WP_155709355.1">
    <property type="nucleotide sequence ID" value="NZ_BMWU01000001.1"/>
</dbReference>
<comment type="caution">
    <text evidence="2">The sequence shown here is derived from an EMBL/GenBank/DDBJ whole genome shotgun (WGS) entry which is preliminary data.</text>
</comment>